<name>A0ABU5IHR5_9BURK</name>
<dbReference type="Proteomes" id="UP001293718">
    <property type="component" value="Unassembled WGS sequence"/>
</dbReference>
<reference evidence="1 2" key="1">
    <citation type="submission" date="2023-11" db="EMBL/GenBank/DDBJ databases">
        <title>Draft genome of Azohydromonas lata strain H1 (DSM1123), a polyhydroxyalkanoate producer.</title>
        <authorList>
            <person name="Traversa D."/>
            <person name="D'Addabbo P."/>
            <person name="Pazzani C."/>
            <person name="Manzari C."/>
            <person name="Chiara M."/>
            <person name="Scrascia M."/>
        </authorList>
    </citation>
    <scope>NUCLEOTIDE SEQUENCE [LARGE SCALE GENOMIC DNA]</scope>
    <source>
        <strain evidence="1 2">H1</strain>
    </source>
</reference>
<organism evidence="1 2">
    <name type="scientific">Azohydromonas lata</name>
    <dbReference type="NCBI Taxonomy" id="45677"/>
    <lineage>
        <taxon>Bacteria</taxon>
        <taxon>Pseudomonadati</taxon>
        <taxon>Pseudomonadota</taxon>
        <taxon>Betaproteobacteria</taxon>
        <taxon>Burkholderiales</taxon>
        <taxon>Sphaerotilaceae</taxon>
        <taxon>Azohydromonas</taxon>
    </lineage>
</organism>
<dbReference type="EMBL" id="JAXOJX010000028">
    <property type="protein sequence ID" value="MDZ5458319.1"/>
    <property type="molecule type" value="Genomic_DNA"/>
</dbReference>
<gene>
    <name evidence="1" type="ORF">SM757_17225</name>
</gene>
<dbReference type="RefSeq" id="WP_322466424.1">
    <property type="nucleotide sequence ID" value="NZ_JAXOJX010000028.1"/>
</dbReference>
<comment type="caution">
    <text evidence="1">The sequence shown here is derived from an EMBL/GenBank/DDBJ whole genome shotgun (WGS) entry which is preliminary data.</text>
</comment>
<evidence type="ECO:0000313" key="1">
    <source>
        <dbReference type="EMBL" id="MDZ5458319.1"/>
    </source>
</evidence>
<accession>A0ABU5IHR5</accession>
<dbReference type="Pfam" id="PF16290">
    <property type="entry name" value="DUF4936"/>
    <property type="match status" value="1"/>
</dbReference>
<proteinExistence type="predicted"/>
<protein>
    <submittedName>
        <fullName evidence="1">DUF4936 family protein</fullName>
    </submittedName>
</protein>
<keyword evidence="2" id="KW-1185">Reference proteome</keyword>
<dbReference type="InterPro" id="IPR032556">
    <property type="entry name" value="DUF4936"/>
</dbReference>
<evidence type="ECO:0000313" key="2">
    <source>
        <dbReference type="Proteomes" id="UP001293718"/>
    </source>
</evidence>
<sequence length="109" mass="11977">MPNEVTGAPDGRRLYVYYRVALADLAACGQAVRTFQTELQRAHPDLVCELLQRPQSEDVAGQRTLMETYARPSGVDEALQAHIAHAAATALALLVTSTRHVEVFEPCAW</sequence>